<dbReference type="PROSITE" id="PS50110">
    <property type="entry name" value="RESPONSE_REGULATORY"/>
    <property type="match status" value="1"/>
</dbReference>
<keyword evidence="13" id="KW-1133">Transmembrane helix</keyword>
<accession>A0A3B0C856</accession>
<dbReference type="Pfam" id="PF06580">
    <property type="entry name" value="His_kinase"/>
    <property type="match status" value="1"/>
</dbReference>
<dbReference type="SMART" id="SM00448">
    <property type="entry name" value="REC"/>
    <property type="match status" value="1"/>
</dbReference>
<comment type="caution">
    <text evidence="16">The sequence shown here is derived from an EMBL/GenBank/DDBJ whole genome shotgun (WGS) entry which is preliminary data.</text>
</comment>
<evidence type="ECO:0000256" key="2">
    <source>
        <dbReference type="ARBA" id="ARBA00004236"/>
    </source>
</evidence>
<dbReference type="InterPro" id="IPR011006">
    <property type="entry name" value="CheY-like_superfamily"/>
</dbReference>
<dbReference type="GO" id="GO:0005524">
    <property type="term" value="F:ATP binding"/>
    <property type="evidence" value="ECO:0007669"/>
    <property type="project" value="UniProtKB-KW"/>
</dbReference>
<dbReference type="CDD" id="cd17574">
    <property type="entry name" value="REC_OmpR"/>
    <property type="match status" value="1"/>
</dbReference>
<feature type="transmembrane region" description="Helical" evidence="13">
    <location>
        <begin position="241"/>
        <end position="258"/>
    </location>
</feature>
<dbReference type="CDD" id="cd16922">
    <property type="entry name" value="HATPase_EvgS-ArcB-TorS-like"/>
    <property type="match status" value="1"/>
</dbReference>
<evidence type="ECO:0000256" key="4">
    <source>
        <dbReference type="ARBA" id="ARBA00022475"/>
    </source>
</evidence>
<dbReference type="SUPFAM" id="SSF52172">
    <property type="entry name" value="CheY-like"/>
    <property type="match status" value="1"/>
</dbReference>
<keyword evidence="10" id="KW-0902">Two-component regulatory system</keyword>
<evidence type="ECO:0000313" key="16">
    <source>
        <dbReference type="EMBL" id="RKN80529.1"/>
    </source>
</evidence>
<dbReference type="EMBL" id="RBAH01000015">
    <property type="protein sequence ID" value="RKN80529.1"/>
    <property type="molecule type" value="Genomic_DNA"/>
</dbReference>
<proteinExistence type="predicted"/>
<keyword evidence="13" id="KW-0812">Transmembrane</keyword>
<dbReference type="InterPro" id="IPR008979">
    <property type="entry name" value="Galactose-bd-like_sf"/>
</dbReference>
<keyword evidence="17" id="KW-1185">Reference proteome</keyword>
<dbReference type="SMART" id="SM00387">
    <property type="entry name" value="HATPase_c"/>
    <property type="match status" value="2"/>
</dbReference>
<evidence type="ECO:0000256" key="5">
    <source>
        <dbReference type="ARBA" id="ARBA00022553"/>
    </source>
</evidence>
<dbReference type="Pfam" id="PF02518">
    <property type="entry name" value="HATPase_c"/>
    <property type="match status" value="2"/>
</dbReference>
<evidence type="ECO:0000256" key="13">
    <source>
        <dbReference type="SAM" id="Phobius"/>
    </source>
</evidence>
<dbReference type="Pfam" id="PF00072">
    <property type="entry name" value="Response_reg"/>
    <property type="match status" value="1"/>
</dbReference>
<dbReference type="Gene3D" id="1.10.287.130">
    <property type="match status" value="1"/>
</dbReference>
<evidence type="ECO:0000256" key="6">
    <source>
        <dbReference type="ARBA" id="ARBA00022679"/>
    </source>
</evidence>
<dbReference type="Pfam" id="PF00512">
    <property type="entry name" value="HisKA"/>
    <property type="match status" value="1"/>
</dbReference>
<feature type="domain" description="Response regulatory" evidence="15">
    <location>
        <begin position="692"/>
        <end position="809"/>
    </location>
</feature>
<dbReference type="InterPro" id="IPR036097">
    <property type="entry name" value="HisK_dim/P_sf"/>
</dbReference>
<dbReference type="AlphaFoldDB" id="A0A3B0C856"/>
<comment type="subcellular location">
    <subcellularLocation>
        <location evidence="2">Cell membrane</location>
    </subcellularLocation>
</comment>
<evidence type="ECO:0000259" key="15">
    <source>
        <dbReference type="PROSITE" id="PS50110"/>
    </source>
</evidence>
<dbReference type="InterPro" id="IPR036890">
    <property type="entry name" value="HATPase_C_sf"/>
</dbReference>
<evidence type="ECO:0000256" key="7">
    <source>
        <dbReference type="ARBA" id="ARBA00022741"/>
    </source>
</evidence>
<keyword evidence="11 13" id="KW-0472">Membrane</keyword>
<reference evidence="16 17" key="1">
    <citation type="journal article" date="2007" name="Int. J. Syst. Evol. Microbiol.">
        <title>Paenibacillus ginsengarvi sp. nov., isolated from soil from ginseng cultivation.</title>
        <authorList>
            <person name="Yoon M.H."/>
            <person name="Ten L.N."/>
            <person name="Im W.T."/>
        </authorList>
    </citation>
    <scope>NUCLEOTIDE SEQUENCE [LARGE SCALE GENOMIC DNA]</scope>
    <source>
        <strain evidence="16 17">KCTC 13059</strain>
    </source>
</reference>
<protein>
    <recommendedName>
        <fullName evidence="3">histidine kinase</fullName>
        <ecNumber evidence="3">2.7.13.3</ecNumber>
    </recommendedName>
</protein>
<keyword evidence="4" id="KW-1003">Cell membrane</keyword>
<dbReference type="SMART" id="SM00388">
    <property type="entry name" value="HisKA"/>
    <property type="match status" value="1"/>
</dbReference>
<dbReference type="FunFam" id="3.30.565.10:FF:000023">
    <property type="entry name" value="PAS domain-containing sensor histidine kinase"/>
    <property type="match status" value="1"/>
</dbReference>
<evidence type="ECO:0000259" key="14">
    <source>
        <dbReference type="PROSITE" id="PS50109"/>
    </source>
</evidence>
<evidence type="ECO:0000256" key="11">
    <source>
        <dbReference type="ARBA" id="ARBA00023136"/>
    </source>
</evidence>
<dbReference type="Gene3D" id="2.60.120.260">
    <property type="entry name" value="Galactose-binding domain-like"/>
    <property type="match status" value="1"/>
</dbReference>
<dbReference type="SUPFAM" id="SSF55874">
    <property type="entry name" value="ATPase domain of HSP90 chaperone/DNA topoisomerase II/histidine kinase"/>
    <property type="match status" value="2"/>
</dbReference>
<feature type="transmembrane region" description="Helical" evidence="13">
    <location>
        <begin position="312"/>
        <end position="332"/>
    </location>
</feature>
<dbReference type="SUPFAM" id="SSF47384">
    <property type="entry name" value="Homodimeric domain of signal transducing histidine kinase"/>
    <property type="match status" value="1"/>
</dbReference>
<dbReference type="EC" id="2.7.13.3" evidence="3"/>
<evidence type="ECO:0000256" key="1">
    <source>
        <dbReference type="ARBA" id="ARBA00000085"/>
    </source>
</evidence>
<comment type="catalytic activity">
    <reaction evidence="1">
        <text>ATP + protein L-histidine = ADP + protein N-phospho-L-histidine.</text>
        <dbReference type="EC" id="2.7.13.3"/>
    </reaction>
</comment>
<dbReference type="InterPro" id="IPR001789">
    <property type="entry name" value="Sig_transdc_resp-reg_receiver"/>
</dbReference>
<dbReference type="Pfam" id="PF07695">
    <property type="entry name" value="7TMR-DISM_7TM"/>
    <property type="match status" value="1"/>
</dbReference>
<keyword evidence="8" id="KW-0418">Kinase</keyword>
<evidence type="ECO:0000313" key="17">
    <source>
        <dbReference type="Proteomes" id="UP000282311"/>
    </source>
</evidence>
<name>A0A3B0C856_9BACL</name>
<dbReference type="InterPro" id="IPR011623">
    <property type="entry name" value="7TMR_DISM_rcpt_extracell_dom1"/>
</dbReference>
<evidence type="ECO:0000256" key="8">
    <source>
        <dbReference type="ARBA" id="ARBA00022777"/>
    </source>
</evidence>
<feature type="transmembrane region" description="Helical" evidence="13">
    <location>
        <begin position="278"/>
        <end position="300"/>
    </location>
</feature>
<keyword evidence="7" id="KW-0547">Nucleotide-binding</keyword>
<dbReference type="InterPro" id="IPR010559">
    <property type="entry name" value="Sig_transdc_His_kin_internal"/>
</dbReference>
<dbReference type="GO" id="GO:0005886">
    <property type="term" value="C:plasma membrane"/>
    <property type="evidence" value="ECO:0007669"/>
    <property type="project" value="UniProtKB-SubCell"/>
</dbReference>
<dbReference type="PROSITE" id="PS50109">
    <property type="entry name" value="HIS_KIN"/>
    <property type="match status" value="2"/>
</dbReference>
<dbReference type="CDD" id="cd00082">
    <property type="entry name" value="HisKA"/>
    <property type="match status" value="1"/>
</dbReference>
<gene>
    <name evidence="16" type="ORF">D7M11_20530</name>
</gene>
<feature type="domain" description="Histidine kinase" evidence="14">
    <location>
        <begin position="920"/>
        <end position="1018"/>
    </location>
</feature>
<organism evidence="16 17">
    <name type="scientific">Paenibacillus ginsengarvi</name>
    <dbReference type="NCBI Taxonomy" id="400777"/>
    <lineage>
        <taxon>Bacteria</taxon>
        <taxon>Bacillati</taxon>
        <taxon>Bacillota</taxon>
        <taxon>Bacilli</taxon>
        <taxon>Bacillales</taxon>
        <taxon>Paenibacillaceae</taxon>
        <taxon>Paenibacillus</taxon>
    </lineage>
</organism>
<keyword evidence="9" id="KW-0067">ATP-binding</keyword>
<dbReference type="GO" id="GO:0000155">
    <property type="term" value="F:phosphorelay sensor kinase activity"/>
    <property type="evidence" value="ECO:0007669"/>
    <property type="project" value="InterPro"/>
</dbReference>
<dbReference type="Proteomes" id="UP000282311">
    <property type="component" value="Unassembled WGS sequence"/>
</dbReference>
<dbReference type="PANTHER" id="PTHR43547">
    <property type="entry name" value="TWO-COMPONENT HISTIDINE KINASE"/>
    <property type="match status" value="1"/>
</dbReference>
<evidence type="ECO:0000256" key="3">
    <source>
        <dbReference type="ARBA" id="ARBA00012438"/>
    </source>
</evidence>
<evidence type="ECO:0000256" key="10">
    <source>
        <dbReference type="ARBA" id="ARBA00023012"/>
    </source>
</evidence>
<keyword evidence="5 12" id="KW-0597">Phosphoprotein</keyword>
<dbReference type="SUPFAM" id="SSF49785">
    <property type="entry name" value="Galactose-binding domain-like"/>
    <property type="match status" value="1"/>
</dbReference>
<dbReference type="InterPro" id="IPR005467">
    <property type="entry name" value="His_kinase_dom"/>
</dbReference>
<feature type="transmembrane region" description="Helical" evidence="13">
    <location>
        <begin position="362"/>
        <end position="381"/>
    </location>
</feature>
<dbReference type="InterPro" id="IPR003594">
    <property type="entry name" value="HATPase_dom"/>
</dbReference>
<dbReference type="Gene3D" id="3.40.50.2300">
    <property type="match status" value="1"/>
</dbReference>
<dbReference type="PANTHER" id="PTHR43547:SF2">
    <property type="entry name" value="HYBRID SIGNAL TRANSDUCTION HISTIDINE KINASE C"/>
    <property type="match status" value="1"/>
</dbReference>
<dbReference type="InterPro" id="IPR004358">
    <property type="entry name" value="Sig_transdc_His_kin-like_C"/>
</dbReference>
<evidence type="ECO:0000256" key="12">
    <source>
        <dbReference type="PROSITE-ProRule" id="PRU00169"/>
    </source>
</evidence>
<dbReference type="Gene3D" id="3.30.565.10">
    <property type="entry name" value="Histidine kinase-like ATPase, C-terminal domain"/>
    <property type="match status" value="2"/>
</dbReference>
<feature type="modified residue" description="4-aspartylphosphate" evidence="12">
    <location>
        <position position="742"/>
    </location>
</feature>
<evidence type="ECO:0000256" key="9">
    <source>
        <dbReference type="ARBA" id="ARBA00022840"/>
    </source>
</evidence>
<keyword evidence="6" id="KW-0808">Transferase</keyword>
<feature type="transmembrane region" description="Helical" evidence="13">
    <location>
        <begin position="210"/>
        <end position="229"/>
    </location>
</feature>
<feature type="domain" description="Histidine kinase" evidence="14">
    <location>
        <begin position="439"/>
        <end position="657"/>
    </location>
</feature>
<dbReference type="InterPro" id="IPR003661">
    <property type="entry name" value="HisK_dim/P_dom"/>
</dbReference>
<sequence>MESMNIRISILLVGLVTYLLVIGVEGYRVLFPSYDGPQAKAGYLDASPWLDPMKGTIPLAGEWEFYDGVLLRPADFRDHPEIAASRQLVRVPGNWNSFVHSSGRFVGYGSGTYRLLVQVDRPDVYSLRAKKIRLASHVFINGVDLGGGGTPALSQEQFVASNYPFTGTVSLDAGTAEIVIQVSNFVFWNGGLVQTPEFGFAREVSAKRDVARMTDMVLVSVLFTFGLYFAGMFRIWRQERYLVPLSLFCLLTGLFFSMDNEMLSATLFPPIPFNILQKMLYVFSLLLTFFFGRYVFLFLGEAERPSHRWLRWSLIACLAVIVVVPNSVLAYALLPSTAMQFAMLLQIVEALYRAWRNRVPGTVYVGLGVLFLVVNLLVGHYHTVFSVDPPLPVAATPVLLVFSQAFLTSLRSLQTYRERERLSRQLLEYDRLKDEFLAKTSHELRTPLHGVINLSQTMLDDRETELGRKHRMNVELLNRIGRRMASLVHDIMDMSQIKAGRLHLHLAPVDVRLTVRFVLDVLLVFYSNKNIAVTTSLPRDLPLVRADENRLRQVLHNLLENALKYTEQGTVCVEAEQRHDRLAITVVDTGCGIPPGDLERLFLPYEQAEPSSGRSPDGIGLGLSITKQLIELQEGSLEVHSEVGKGSRFTFTLPIAGAAAGAAETDLPPVAAAGEESAMFGLPGSGAEAEATVLLVDDEITNLKVLIDVAVSLGYAYKAVRSGEEALVELIREPRPDIVLLDLMMPQMSGVDVCRSIRRTWTVFEMPVLMLTASGQTGDIVSSFQAGANDIVQKPFEPAELKARIQSLLAMKRSVERAARKELDFLQAQITPHFLYNSLNAIMSLSYKNIDMLRETLLHLTTYLRAKFTFAYRDRLIPIERELEVVKAYVAIEQLRFGERLEVEFELDDTLTLLIPPLTIQPLVENAVQHGIGPKLTGGKVRLSIRRIGGETEICVEDDGVGIDEATLAELTAGTSPAGGVGIGNVNRRLEMVLGRKLAIESEADKGTRVKITLPEETDDQSRTDRR</sequence>
<dbReference type="PRINTS" id="PR00344">
    <property type="entry name" value="BCTRLSENSOR"/>
</dbReference>